<keyword evidence="2" id="KW-1133">Transmembrane helix</keyword>
<protein>
    <submittedName>
        <fullName evidence="3">Uncharacterized protein</fullName>
    </submittedName>
</protein>
<feature type="compositionally biased region" description="Polar residues" evidence="1">
    <location>
        <begin position="67"/>
        <end position="78"/>
    </location>
</feature>
<evidence type="ECO:0000256" key="2">
    <source>
        <dbReference type="SAM" id="Phobius"/>
    </source>
</evidence>
<organism evidence="3 4">
    <name type="scientific">Deinococcus aetherius</name>
    <dbReference type="NCBI Taxonomy" id="200252"/>
    <lineage>
        <taxon>Bacteria</taxon>
        <taxon>Thermotogati</taxon>
        <taxon>Deinococcota</taxon>
        <taxon>Deinococci</taxon>
        <taxon>Deinococcales</taxon>
        <taxon>Deinococcaceae</taxon>
        <taxon>Deinococcus</taxon>
    </lineage>
</organism>
<accession>A0ABM8AD82</accession>
<dbReference type="RefSeq" id="WP_264774434.1">
    <property type="nucleotide sequence ID" value="NZ_AP026560.1"/>
</dbReference>
<reference evidence="3" key="1">
    <citation type="submission" date="2022-07" db="EMBL/GenBank/DDBJ databases">
        <title>Complete Genome Sequence of the Radioresistant Bacterium Deinococcus aetherius ST0316, Isolated from the Air Dust collected in Lower Stratosphere above Japan.</title>
        <authorList>
            <person name="Satoh K."/>
            <person name="Hagiwara K."/>
            <person name="Katsumata K."/>
            <person name="Kubo A."/>
            <person name="Yokobori S."/>
            <person name="Yamagishi A."/>
            <person name="Oono Y."/>
            <person name="Narumi I."/>
        </authorList>
    </citation>
    <scope>NUCLEOTIDE SEQUENCE</scope>
    <source>
        <strain evidence="3">ST0316</strain>
    </source>
</reference>
<evidence type="ECO:0000313" key="4">
    <source>
        <dbReference type="Proteomes" id="UP001064971"/>
    </source>
</evidence>
<dbReference type="Proteomes" id="UP001064971">
    <property type="component" value="Chromosome"/>
</dbReference>
<feature type="transmembrane region" description="Helical" evidence="2">
    <location>
        <begin position="37"/>
        <end position="55"/>
    </location>
</feature>
<keyword evidence="4" id="KW-1185">Reference proteome</keyword>
<name>A0ABM8AD82_9DEIO</name>
<keyword evidence="2" id="KW-0812">Transmembrane</keyword>
<keyword evidence="2" id="KW-0472">Membrane</keyword>
<evidence type="ECO:0000256" key="1">
    <source>
        <dbReference type="SAM" id="MobiDB-lite"/>
    </source>
</evidence>
<feature type="region of interest" description="Disordered" evidence="1">
    <location>
        <begin position="58"/>
        <end position="78"/>
    </location>
</feature>
<sequence length="78" mass="8363">MQESLNLFLSVLSALCLIVAALSGIQALRRRPGAGRRAGLALAAYFVTGALAYLTSPPQDQVRLKTRQPQTTPDQPGR</sequence>
<dbReference type="EMBL" id="AP026560">
    <property type="protein sequence ID" value="BDP41699.1"/>
    <property type="molecule type" value="Genomic_DNA"/>
</dbReference>
<evidence type="ECO:0000313" key="3">
    <source>
        <dbReference type="EMBL" id="BDP41699.1"/>
    </source>
</evidence>
<proteinExistence type="predicted"/>
<gene>
    <name evidence="3" type="ORF">DAETH_16680</name>
</gene>